<organism evidence="1 2">
    <name type="scientific">Avena sativa</name>
    <name type="common">Oat</name>
    <dbReference type="NCBI Taxonomy" id="4498"/>
    <lineage>
        <taxon>Eukaryota</taxon>
        <taxon>Viridiplantae</taxon>
        <taxon>Streptophyta</taxon>
        <taxon>Embryophyta</taxon>
        <taxon>Tracheophyta</taxon>
        <taxon>Spermatophyta</taxon>
        <taxon>Magnoliopsida</taxon>
        <taxon>Liliopsida</taxon>
        <taxon>Poales</taxon>
        <taxon>Poaceae</taxon>
        <taxon>BOP clade</taxon>
        <taxon>Pooideae</taxon>
        <taxon>Poodae</taxon>
        <taxon>Poeae</taxon>
        <taxon>Poeae Chloroplast Group 1 (Aveneae type)</taxon>
        <taxon>Aveninae</taxon>
        <taxon>Avena</taxon>
    </lineage>
</organism>
<accession>A0ACD5XL00</accession>
<dbReference type="Proteomes" id="UP001732700">
    <property type="component" value="Chromosome 4D"/>
</dbReference>
<keyword evidence="2" id="KW-1185">Reference proteome</keyword>
<name>A0ACD5XL00_AVESA</name>
<evidence type="ECO:0000313" key="2">
    <source>
        <dbReference type="Proteomes" id="UP001732700"/>
    </source>
</evidence>
<sequence length="411" mass="48270">MYIIGVKRMTRKKLGENVLITLLDKRWGSVDKAALGFMEGDMNENSLITYIAPDLMMPVKEFIDKMSFGFQTKGYEGFKGTNLLVSIEFIGRLSNKSSSRYRVNVDDVIESMQSKGIKFMSPLKVSFEERAGEEWNIGDLIEKKELKQPKTYISYQNCEGTSSIRFTNYKAASLDDTESLMSDSEFSDNRNNTSTECMEKTCVDDEIKHCEEKLKHIDWEYNNSMTKDWPKIRERELFFIREIARLKKLKNEKKLCASSSIILNNKVTPEEKDKKNKNNNTDQSQKDKDISEEEQWDINNKLLTESYEEEEELMKEMWIENERYDEAEEYNDFINSLDEVGLHNLENAMEAMEVENSKRKRSTYGETSVKREGERERSTRSAGKWPPEKDDFQPSYIPEQYRYMGTKRRNF</sequence>
<reference evidence="1" key="2">
    <citation type="submission" date="2025-09" db="UniProtKB">
        <authorList>
            <consortium name="EnsemblPlants"/>
        </authorList>
    </citation>
    <scope>IDENTIFICATION</scope>
</reference>
<proteinExistence type="predicted"/>
<dbReference type="EnsemblPlants" id="AVESA.00010b.r2.4DG0789710.1">
    <property type="protein sequence ID" value="AVESA.00010b.r2.4DG0789710.1.CDS.1"/>
    <property type="gene ID" value="AVESA.00010b.r2.4DG0789710"/>
</dbReference>
<protein>
    <submittedName>
        <fullName evidence="1">Uncharacterized protein</fullName>
    </submittedName>
</protein>
<evidence type="ECO:0000313" key="1">
    <source>
        <dbReference type="EnsemblPlants" id="AVESA.00010b.r2.4DG0789710.1.CDS.1"/>
    </source>
</evidence>
<reference evidence="1" key="1">
    <citation type="submission" date="2021-05" db="EMBL/GenBank/DDBJ databases">
        <authorList>
            <person name="Scholz U."/>
            <person name="Mascher M."/>
            <person name="Fiebig A."/>
        </authorList>
    </citation>
    <scope>NUCLEOTIDE SEQUENCE [LARGE SCALE GENOMIC DNA]</scope>
</reference>